<gene>
    <name evidence="2" type="ORF">AQPW35_07450</name>
</gene>
<dbReference type="OrthoDB" id="8522166at2"/>
<feature type="signal peptide" evidence="1">
    <location>
        <begin position="1"/>
        <end position="33"/>
    </location>
</feature>
<name>A0A480AJ53_9BURK</name>
<dbReference type="EMBL" id="BJCL01000001">
    <property type="protein sequence ID" value="GCL61664.1"/>
    <property type="molecule type" value="Genomic_DNA"/>
</dbReference>
<dbReference type="AlphaFoldDB" id="A0A480AJ53"/>
<sequence length="563" mass="60128">MTTHRLSLRGLRRQPLTRLASATLLVCASSSHALSFSNELVSGNFDSNISVGFGMRTLSPSPALILSGNTGGPAGIAAPVASGLGDQGTLNYGKGDPFTTYLKGSHELLMQLPGDVRFLGRVNWIRDYSATRTTGWLSSGSLNPEVQRDGLSDAARDDLRFKARVLDLWVSKSFAIGDQQARLRVGNQVINWGESVITPGGINATNPVDAMRLSQPGTQLKEGILPTPTISLAGGLADGLNAEVYLQTRWRSTYLPPTGSYWSVVNGLGKGAAAYGLSEGKARNSGQWGAALRWKPKDTSLDLGAYVVHYHDKSPQLRIDQTTFAASLEYPEDRRLIGLSANLPVGDWAVGTELSYRSKDAVFLNTNTSACASQGGNCWVDARKLQWHLTGLLQLSPANAGGLMRALGASNGTILTELVVIHYPGLKKAYGPDVIAAGGWGWGNAQGPVYDPVAAAINTVAVGTKTSSGLNADLSLTYDGSLLPGWQVTPGIFISRALSGRTPNIQGTWMKGATTANLYLNFTKNPSTWQFGLNYSMFRGGSSVFDQVLRDRDFVGGYATFNF</sequence>
<evidence type="ECO:0000256" key="1">
    <source>
        <dbReference type="SAM" id="SignalP"/>
    </source>
</evidence>
<comment type="caution">
    <text evidence="2">The sequence shown here is derived from an EMBL/GenBank/DDBJ whole genome shotgun (WGS) entry which is preliminary data.</text>
</comment>
<keyword evidence="1" id="KW-0732">Signal</keyword>
<keyword evidence="3" id="KW-1185">Reference proteome</keyword>
<organism evidence="2 3">
    <name type="scientific">Pseudaquabacterium pictum</name>
    <dbReference type="NCBI Taxonomy" id="2315236"/>
    <lineage>
        <taxon>Bacteria</taxon>
        <taxon>Pseudomonadati</taxon>
        <taxon>Pseudomonadota</taxon>
        <taxon>Betaproteobacteria</taxon>
        <taxon>Burkholderiales</taxon>
        <taxon>Sphaerotilaceae</taxon>
        <taxon>Pseudaquabacterium</taxon>
    </lineage>
</organism>
<feature type="chain" id="PRO_5019812062" description="Arylsulfatase" evidence="1">
    <location>
        <begin position="34"/>
        <end position="563"/>
    </location>
</feature>
<protein>
    <recommendedName>
        <fullName evidence="4">Arylsulfatase</fullName>
    </recommendedName>
</protein>
<evidence type="ECO:0008006" key="4">
    <source>
        <dbReference type="Google" id="ProtNLM"/>
    </source>
</evidence>
<dbReference type="RefSeq" id="WP_137731391.1">
    <property type="nucleotide sequence ID" value="NZ_BJCL01000001.1"/>
</dbReference>
<evidence type="ECO:0000313" key="3">
    <source>
        <dbReference type="Proteomes" id="UP000301751"/>
    </source>
</evidence>
<dbReference type="Pfam" id="PF06980">
    <property type="entry name" value="DUF1302"/>
    <property type="match status" value="1"/>
</dbReference>
<accession>A0A480AJ53</accession>
<evidence type="ECO:0000313" key="2">
    <source>
        <dbReference type="EMBL" id="GCL61664.1"/>
    </source>
</evidence>
<reference evidence="3" key="1">
    <citation type="submission" date="2019-03" db="EMBL/GenBank/DDBJ databases">
        <title>Aquabacterium pictum sp.nov., the first bacteriochlorophyll a-containing freshwater bacterium in the genus Aquabacterium of the class Betaproteobacteria.</title>
        <authorList>
            <person name="Hirose S."/>
            <person name="Tank M."/>
            <person name="Hara E."/>
            <person name="Tamaki H."/>
            <person name="Takaichi S."/>
            <person name="Haruta S."/>
            <person name="Hanada S."/>
        </authorList>
    </citation>
    <scope>NUCLEOTIDE SEQUENCE [LARGE SCALE GENOMIC DNA]</scope>
    <source>
        <strain evidence="3">W35</strain>
    </source>
</reference>
<dbReference type="InterPro" id="IPR010727">
    <property type="entry name" value="DUF1302"/>
</dbReference>
<dbReference type="SUPFAM" id="SSF56935">
    <property type="entry name" value="Porins"/>
    <property type="match status" value="1"/>
</dbReference>
<dbReference type="Proteomes" id="UP000301751">
    <property type="component" value="Unassembled WGS sequence"/>
</dbReference>
<proteinExistence type="predicted"/>